<reference evidence="2" key="1">
    <citation type="submission" date="2020-08" db="EMBL/GenBank/DDBJ databases">
        <title>Genome sequencing and assembly of the red palm weevil Rhynchophorus ferrugineus.</title>
        <authorList>
            <person name="Dias G.B."/>
            <person name="Bergman C.M."/>
            <person name="Manee M."/>
        </authorList>
    </citation>
    <scope>NUCLEOTIDE SEQUENCE</scope>
    <source>
        <strain evidence="2">AA-2017</strain>
        <tissue evidence="2">Whole larva</tissue>
    </source>
</reference>
<dbReference type="OrthoDB" id="10666453at2759"/>
<evidence type="ECO:0000313" key="3">
    <source>
        <dbReference type="Proteomes" id="UP000625711"/>
    </source>
</evidence>
<dbReference type="AlphaFoldDB" id="A0A834ITC2"/>
<sequence>MPLLFSNAQSISETPLTGKTKRRNKKRRFCDKEFEEVPPAKYLERATSSTPKPIADPFTWNVTGDCKINYFKNTEEVPIVSGTKNYSDGLVKNKFCCQNSQKGNSMNVKKEYEMFDSKIQKPVTGSIKRSSSCYTLEKDSGKTNDFAFKTPQATTNGEIRPNKVSSSVTVPQKTSVFYQQPLAATQTTIPMDQNRQAVTTPSFNTTQETLNINFVPDYKAAQNTTIHNWSWNLGSNISDQFGFNRILHSVEPIFGEGNLYAQFYGYPTVTSNGLYDSVSFCGNPMVREKKDFKELFCPYMKK</sequence>
<dbReference type="EMBL" id="JAACXV010000368">
    <property type="protein sequence ID" value="KAF7279357.1"/>
    <property type="molecule type" value="Genomic_DNA"/>
</dbReference>
<comment type="caution">
    <text evidence="2">The sequence shown here is derived from an EMBL/GenBank/DDBJ whole genome shotgun (WGS) entry which is preliminary data.</text>
</comment>
<organism evidence="2 3">
    <name type="scientific">Rhynchophorus ferrugineus</name>
    <name type="common">Red palm weevil</name>
    <name type="synonym">Curculio ferrugineus</name>
    <dbReference type="NCBI Taxonomy" id="354439"/>
    <lineage>
        <taxon>Eukaryota</taxon>
        <taxon>Metazoa</taxon>
        <taxon>Ecdysozoa</taxon>
        <taxon>Arthropoda</taxon>
        <taxon>Hexapoda</taxon>
        <taxon>Insecta</taxon>
        <taxon>Pterygota</taxon>
        <taxon>Neoptera</taxon>
        <taxon>Endopterygota</taxon>
        <taxon>Coleoptera</taxon>
        <taxon>Polyphaga</taxon>
        <taxon>Cucujiformia</taxon>
        <taxon>Curculionidae</taxon>
        <taxon>Dryophthorinae</taxon>
        <taxon>Rhynchophorus</taxon>
    </lineage>
</organism>
<accession>A0A834ITC2</accession>
<gene>
    <name evidence="2" type="ORF">GWI33_007371</name>
</gene>
<feature type="compositionally biased region" description="Polar residues" evidence="1">
    <location>
        <begin position="1"/>
        <end position="17"/>
    </location>
</feature>
<protein>
    <submittedName>
        <fullName evidence="2">Uncharacterized protein</fullName>
    </submittedName>
</protein>
<proteinExistence type="predicted"/>
<name>A0A834ITC2_RHYFE</name>
<keyword evidence="3" id="KW-1185">Reference proteome</keyword>
<feature type="region of interest" description="Disordered" evidence="1">
    <location>
        <begin position="1"/>
        <end position="25"/>
    </location>
</feature>
<evidence type="ECO:0000256" key="1">
    <source>
        <dbReference type="SAM" id="MobiDB-lite"/>
    </source>
</evidence>
<dbReference type="Proteomes" id="UP000625711">
    <property type="component" value="Unassembled WGS sequence"/>
</dbReference>
<evidence type="ECO:0000313" key="2">
    <source>
        <dbReference type="EMBL" id="KAF7279357.1"/>
    </source>
</evidence>